<evidence type="ECO:0000259" key="1">
    <source>
        <dbReference type="Pfam" id="PF13451"/>
    </source>
</evidence>
<sequence>MKSNRQKREQLKAKRARKAQRAHYAAILRGEVRPANAPLINTPIVFKPGNVPCDRSQLAPFGTYSPPAFYENGYDDISYRCADCGVEDVWTAKNQKWWYEVIKGAIYSGAKRCLACRIKRRKIRADANERRLAGLERKQLSRRLLPSSQKRKRKVE</sequence>
<dbReference type="InterPro" id="IPR025306">
    <property type="entry name" value="Zn-bnd_dom_prob"/>
</dbReference>
<comment type="caution">
    <text evidence="2">The sequence shown here is derived from an EMBL/GenBank/DDBJ whole genome shotgun (WGS) entry which is preliminary data.</text>
</comment>
<organism evidence="2 3">
    <name type="scientific">Blastopirellula sediminis</name>
    <dbReference type="NCBI Taxonomy" id="2894196"/>
    <lineage>
        <taxon>Bacteria</taxon>
        <taxon>Pseudomonadati</taxon>
        <taxon>Planctomycetota</taxon>
        <taxon>Planctomycetia</taxon>
        <taxon>Pirellulales</taxon>
        <taxon>Pirellulaceae</taxon>
        <taxon>Blastopirellula</taxon>
    </lineage>
</organism>
<dbReference type="Pfam" id="PF13451">
    <property type="entry name" value="zf_Tbcl"/>
    <property type="match status" value="1"/>
</dbReference>
<reference evidence="2" key="1">
    <citation type="submission" date="2021-11" db="EMBL/GenBank/DDBJ databases">
        <title>Genome sequence.</title>
        <authorList>
            <person name="Sun Q."/>
        </authorList>
    </citation>
    <scope>NUCLEOTIDE SEQUENCE</scope>
    <source>
        <strain evidence="2">JC732</strain>
    </source>
</reference>
<dbReference type="EMBL" id="JAJKFT010000010">
    <property type="protein sequence ID" value="MCC9630120.1"/>
    <property type="molecule type" value="Genomic_DNA"/>
</dbReference>
<feature type="domain" description="Probable zinc-binding" evidence="1">
    <location>
        <begin position="76"/>
        <end position="124"/>
    </location>
</feature>
<accession>A0A9X1MPR8</accession>
<proteinExistence type="predicted"/>
<gene>
    <name evidence="2" type="ORF">LOC68_17135</name>
</gene>
<name>A0A9X1MPR8_9BACT</name>
<keyword evidence="3" id="KW-1185">Reference proteome</keyword>
<protein>
    <submittedName>
        <fullName evidence="2">Zinc-ribbon domain-containing protein</fullName>
    </submittedName>
</protein>
<dbReference type="AlphaFoldDB" id="A0A9X1MPR8"/>
<evidence type="ECO:0000313" key="3">
    <source>
        <dbReference type="Proteomes" id="UP001139103"/>
    </source>
</evidence>
<evidence type="ECO:0000313" key="2">
    <source>
        <dbReference type="EMBL" id="MCC9630120.1"/>
    </source>
</evidence>
<dbReference type="RefSeq" id="WP_230220988.1">
    <property type="nucleotide sequence ID" value="NZ_JAJKFT010000010.1"/>
</dbReference>
<dbReference type="Proteomes" id="UP001139103">
    <property type="component" value="Unassembled WGS sequence"/>
</dbReference>